<dbReference type="PATRIC" id="fig|797515.3.peg.631"/>
<dbReference type="PANTHER" id="PTHR30289">
    <property type="entry name" value="UNCHARACTERIZED PROTEIN YBCL-RELATED"/>
    <property type="match status" value="1"/>
</dbReference>
<gene>
    <name evidence="1" type="ORF">HMPREF9103_00682</name>
</gene>
<proteinExistence type="predicted"/>
<dbReference type="eggNOG" id="COG1881">
    <property type="taxonomic scope" value="Bacteria"/>
</dbReference>
<name>G9ZLT4_9LACO</name>
<reference evidence="1 2" key="1">
    <citation type="submission" date="2011-09" db="EMBL/GenBank/DDBJ databases">
        <authorList>
            <person name="Weinstock G."/>
            <person name="Sodergren E."/>
            <person name="Clifton S."/>
            <person name="Fulton L."/>
            <person name="Fulton B."/>
            <person name="Courtney L."/>
            <person name="Fronick C."/>
            <person name="Harrison M."/>
            <person name="Strong C."/>
            <person name="Farmer C."/>
            <person name="Delahaunty K."/>
            <person name="Markovic C."/>
            <person name="Hall O."/>
            <person name="Minx P."/>
            <person name="Tomlinson C."/>
            <person name="Mitreva M."/>
            <person name="Hou S."/>
            <person name="Chen J."/>
            <person name="Wollam A."/>
            <person name="Pepin K.H."/>
            <person name="Johnson M."/>
            <person name="Bhonagiri V."/>
            <person name="Zhang X."/>
            <person name="Suruliraj S."/>
            <person name="Warren W."/>
            <person name="Chinwalla A."/>
            <person name="Mardis E.R."/>
            <person name="Wilson R.K."/>
        </authorList>
    </citation>
    <scope>NUCLEOTIDE SEQUENCE [LARGE SCALE GENOMIC DNA]</scope>
    <source>
        <strain evidence="1 2">F0439</strain>
    </source>
</reference>
<dbReference type="InterPro" id="IPR008914">
    <property type="entry name" value="PEBP"/>
</dbReference>
<evidence type="ECO:0000313" key="1">
    <source>
        <dbReference type="EMBL" id="EHM00167.1"/>
    </source>
</evidence>
<organism evidence="1 2">
    <name type="scientific">Lentilactobacillus parafarraginis F0439</name>
    <dbReference type="NCBI Taxonomy" id="797515"/>
    <lineage>
        <taxon>Bacteria</taxon>
        <taxon>Bacillati</taxon>
        <taxon>Bacillota</taxon>
        <taxon>Bacilli</taxon>
        <taxon>Lactobacillales</taxon>
        <taxon>Lactobacillaceae</taxon>
        <taxon>Lentilactobacillus</taxon>
    </lineage>
</organism>
<dbReference type="HOGENOM" id="CLU_083918_4_2_9"/>
<comment type="caution">
    <text evidence="1">The sequence shown here is derived from an EMBL/GenBank/DDBJ whole genome shotgun (WGS) entry which is preliminary data.</text>
</comment>
<dbReference type="Gene3D" id="3.90.280.10">
    <property type="entry name" value="PEBP-like"/>
    <property type="match status" value="1"/>
</dbReference>
<dbReference type="STRING" id="797515.HMPREF9103_00682"/>
<dbReference type="InterPro" id="IPR036610">
    <property type="entry name" value="PEBP-like_sf"/>
</dbReference>
<dbReference type="SUPFAM" id="SSF49777">
    <property type="entry name" value="PEBP-like"/>
    <property type="match status" value="1"/>
</dbReference>
<dbReference type="InterPro" id="IPR005247">
    <property type="entry name" value="YbhB_YbcL/LppC-like"/>
</dbReference>
<accession>G9ZLT4</accession>
<dbReference type="Pfam" id="PF01161">
    <property type="entry name" value="PBP"/>
    <property type="match status" value="1"/>
</dbReference>
<dbReference type="Proteomes" id="UP000004625">
    <property type="component" value="Unassembled WGS sequence"/>
</dbReference>
<dbReference type="CDD" id="cd00865">
    <property type="entry name" value="PEBP_bact_arch"/>
    <property type="match status" value="1"/>
</dbReference>
<keyword evidence="2" id="KW-1185">Reference proteome</keyword>
<protein>
    <submittedName>
        <fullName evidence="1">Raf-like protein</fullName>
    </submittedName>
</protein>
<dbReference type="EMBL" id="AGEY01000029">
    <property type="protein sequence ID" value="EHM00167.1"/>
    <property type="molecule type" value="Genomic_DNA"/>
</dbReference>
<evidence type="ECO:0000313" key="2">
    <source>
        <dbReference type="Proteomes" id="UP000004625"/>
    </source>
</evidence>
<dbReference type="AlphaFoldDB" id="G9ZLT4"/>
<dbReference type="PANTHER" id="PTHR30289:SF1">
    <property type="entry name" value="PEBP (PHOSPHATIDYLETHANOLAMINE-BINDING PROTEIN) FAMILY PROTEIN"/>
    <property type="match status" value="1"/>
</dbReference>
<sequence length="178" mass="19778">MMILRGDQSMQIKVPLNKGLLPDKYAKYAPSEYTVDGKPVVSFPIQITGVPKDAQSLALTVLDWDAVPVSGFPWIHWIAANIAPDVLEIPEDNSRTLKVPMTQGRNSTAGGLVGNQDPNTAWRYNGPVPPDKVHNYHLSVFALDRKLPLKDGFWLNELQDQMRGHILQTAEIVIPSQN</sequence>
<dbReference type="NCBIfam" id="TIGR00481">
    <property type="entry name" value="YbhB/YbcL family Raf kinase inhibitor-like protein"/>
    <property type="match status" value="1"/>
</dbReference>